<organism evidence="3 4">
    <name type="scientific">Kutzneria albida DSM 43870</name>
    <dbReference type="NCBI Taxonomy" id="1449976"/>
    <lineage>
        <taxon>Bacteria</taxon>
        <taxon>Bacillati</taxon>
        <taxon>Actinomycetota</taxon>
        <taxon>Actinomycetes</taxon>
        <taxon>Pseudonocardiales</taxon>
        <taxon>Pseudonocardiaceae</taxon>
        <taxon>Kutzneria</taxon>
    </lineage>
</organism>
<keyword evidence="2" id="KW-0732">Signal</keyword>
<feature type="signal peptide" evidence="2">
    <location>
        <begin position="1"/>
        <end position="24"/>
    </location>
</feature>
<evidence type="ECO:0000313" key="3">
    <source>
        <dbReference type="EMBL" id="AHI00491.1"/>
    </source>
</evidence>
<reference evidence="3 4" key="1">
    <citation type="journal article" date="2014" name="BMC Genomics">
        <title>Complete genome sequence of producer of the glycopeptide antibiotic Aculeximycin Kutzneria albida DSM 43870T, a representative of minor genus of Pseudonocardiaceae.</title>
        <authorList>
            <person name="Rebets Y."/>
            <person name="Tokovenko B."/>
            <person name="Lushchyk I."/>
            <person name="Ruckert C."/>
            <person name="Zaburannyi N."/>
            <person name="Bechthold A."/>
            <person name="Kalinowski J."/>
            <person name="Luzhetskyy A."/>
        </authorList>
    </citation>
    <scope>NUCLEOTIDE SEQUENCE [LARGE SCALE GENOMIC DNA]</scope>
    <source>
        <strain evidence="3">DSM 43870</strain>
    </source>
</reference>
<dbReference type="EMBL" id="CP007155">
    <property type="protein sequence ID" value="AHI00491.1"/>
    <property type="molecule type" value="Genomic_DNA"/>
</dbReference>
<evidence type="ECO:0000256" key="1">
    <source>
        <dbReference type="SAM" id="Phobius"/>
    </source>
</evidence>
<dbReference type="OrthoDB" id="3470164at2"/>
<sequence>MIRTVLCAAAVTAATLLGAGLAAADPAPQLSAQDLAAARAATATASVHDQLVHFTYPGAARAPLAAGPSATIGGQAIPVYELSARFVTGAPGAAPGTLAYVAVPATDGAGRAATLWSARTGADWQVVNVASGNREAALAAALPAGAYLLHEPQVDAWYAVSGDSLRSLDGETAGKVYSTADYQRTVAARYADKLSGSRYASEGRAGGFAALSGREDTGTAAGPGGVSPGLVALVGGFALVGAGVIGSVRRVRRNR</sequence>
<gene>
    <name evidence="3" type="ORF">KALB_7133</name>
</gene>
<dbReference type="AlphaFoldDB" id="W5WIB3"/>
<evidence type="ECO:0008006" key="5">
    <source>
        <dbReference type="Google" id="ProtNLM"/>
    </source>
</evidence>
<dbReference type="PATRIC" id="fig|1449976.3.peg.7165"/>
<evidence type="ECO:0000313" key="4">
    <source>
        <dbReference type="Proteomes" id="UP000019225"/>
    </source>
</evidence>
<feature type="chain" id="PRO_5004873864" description="Secreted protein" evidence="2">
    <location>
        <begin position="25"/>
        <end position="255"/>
    </location>
</feature>
<accession>W5WIB3</accession>
<dbReference type="RefSeq" id="WP_025360337.1">
    <property type="nucleotide sequence ID" value="NZ_CP007155.1"/>
</dbReference>
<keyword evidence="1" id="KW-1133">Transmembrane helix</keyword>
<dbReference type="HOGENOM" id="CLU_086950_0_0_11"/>
<feature type="transmembrane region" description="Helical" evidence="1">
    <location>
        <begin position="229"/>
        <end position="248"/>
    </location>
</feature>
<dbReference type="eggNOG" id="ENOG5032XQ6">
    <property type="taxonomic scope" value="Bacteria"/>
</dbReference>
<dbReference type="KEGG" id="kal:KALB_7133"/>
<evidence type="ECO:0000256" key="2">
    <source>
        <dbReference type="SAM" id="SignalP"/>
    </source>
</evidence>
<name>W5WIB3_9PSEU</name>
<dbReference type="Proteomes" id="UP000019225">
    <property type="component" value="Chromosome"/>
</dbReference>
<keyword evidence="1" id="KW-0472">Membrane</keyword>
<dbReference type="STRING" id="1449976.KALB_7133"/>
<protein>
    <recommendedName>
        <fullName evidence="5">Secreted protein</fullName>
    </recommendedName>
</protein>
<proteinExistence type="predicted"/>
<keyword evidence="4" id="KW-1185">Reference proteome</keyword>
<keyword evidence="1" id="KW-0812">Transmembrane</keyword>